<dbReference type="Pfam" id="PF13525">
    <property type="entry name" value="YfiO"/>
    <property type="match status" value="1"/>
</dbReference>
<dbReference type="AlphaFoldDB" id="A0A1B6VYL4"/>
<feature type="region of interest" description="Disordered" evidence="2">
    <location>
        <begin position="80"/>
        <end position="101"/>
    </location>
</feature>
<keyword evidence="5" id="KW-1185">Reference proteome</keyword>
<dbReference type="PROSITE" id="PS51257">
    <property type="entry name" value="PROKAR_LIPOPROTEIN"/>
    <property type="match status" value="1"/>
</dbReference>
<gene>
    <name evidence="4" type="ORF">A7Q00_06345</name>
</gene>
<dbReference type="InterPro" id="IPR039565">
    <property type="entry name" value="BamD-like"/>
</dbReference>
<dbReference type="Gene3D" id="1.25.40.10">
    <property type="entry name" value="Tetratricopeptide repeat domain"/>
    <property type="match status" value="1"/>
</dbReference>
<protein>
    <recommendedName>
        <fullName evidence="3">Outer membrane lipoprotein BamD-like domain-containing protein</fullName>
    </recommendedName>
</protein>
<dbReference type="OrthoDB" id="8606932at2"/>
<dbReference type="SUPFAM" id="SSF48452">
    <property type="entry name" value="TPR-like"/>
    <property type="match status" value="1"/>
</dbReference>
<sequence length="222" mass="24708">MRLTIPAALCGLVACTALPPVPPTPAENNPQPPQRIETELNAHNQQIGQLQQQVAELRSQISELQQRQQQLAQLLDARAAARRSTSQSSAEPAAAPAENPQEQAYQQALQLYRSGLYNQALQQLRFAERSGSGGRTEQNALFLLMQSHEKLRNCESVILTGQRFATRFAANPKAAEALYSVGNCQWGMQQRDIARVTWRKLIQTYPNSPAARRAGQRIQNNR</sequence>
<keyword evidence="1" id="KW-0732">Signal</keyword>
<dbReference type="EMBL" id="LXSQ01000016">
    <property type="protein sequence ID" value="OAM42879.1"/>
    <property type="molecule type" value="Genomic_DNA"/>
</dbReference>
<name>A0A1B6VYL4_9NEIS</name>
<comment type="caution">
    <text evidence="4">The sequence shown here is derived from an EMBL/GenBank/DDBJ whole genome shotgun (WGS) entry which is preliminary data.</text>
</comment>
<feature type="domain" description="Outer membrane lipoprotein BamD-like" evidence="3">
    <location>
        <begin position="98"/>
        <end position="219"/>
    </location>
</feature>
<organism evidence="4 5">
    <name type="scientific">Eikenella halliae</name>
    <dbReference type="NCBI Taxonomy" id="1795832"/>
    <lineage>
        <taxon>Bacteria</taxon>
        <taxon>Pseudomonadati</taxon>
        <taxon>Pseudomonadota</taxon>
        <taxon>Betaproteobacteria</taxon>
        <taxon>Neisseriales</taxon>
        <taxon>Neisseriaceae</taxon>
        <taxon>Eikenella</taxon>
    </lineage>
</organism>
<dbReference type="STRING" id="1795832.A7Q00_06345"/>
<reference evidence="5" key="1">
    <citation type="submission" date="2016-05" db="EMBL/GenBank/DDBJ databases">
        <title>Draft genome of Corynebacterium afermentans subsp. afermentans LCDC 88199T.</title>
        <authorList>
            <person name="Bernier A.-M."/>
            <person name="Bernard K."/>
        </authorList>
    </citation>
    <scope>NUCLEOTIDE SEQUENCE [LARGE SCALE GENOMIC DNA]</scope>
    <source>
        <strain evidence="5">NML130454</strain>
    </source>
</reference>
<dbReference type="RefSeq" id="WP_064089758.1">
    <property type="nucleotide sequence ID" value="NZ_LXSQ01000016.1"/>
</dbReference>
<proteinExistence type="predicted"/>
<dbReference type="Proteomes" id="UP000077726">
    <property type="component" value="Unassembled WGS sequence"/>
</dbReference>
<evidence type="ECO:0000313" key="4">
    <source>
        <dbReference type="EMBL" id="OAM42879.1"/>
    </source>
</evidence>
<evidence type="ECO:0000259" key="3">
    <source>
        <dbReference type="Pfam" id="PF13525"/>
    </source>
</evidence>
<evidence type="ECO:0000313" key="5">
    <source>
        <dbReference type="Proteomes" id="UP000077726"/>
    </source>
</evidence>
<accession>A0A1B6VYL4</accession>
<dbReference type="InterPro" id="IPR011990">
    <property type="entry name" value="TPR-like_helical_dom_sf"/>
</dbReference>
<evidence type="ECO:0000256" key="2">
    <source>
        <dbReference type="SAM" id="MobiDB-lite"/>
    </source>
</evidence>
<evidence type="ECO:0000256" key="1">
    <source>
        <dbReference type="ARBA" id="ARBA00022729"/>
    </source>
</evidence>